<dbReference type="STRING" id="1555241.A0A4P9XCH0"/>
<dbReference type="PANTHER" id="PTHR21011:SF1">
    <property type="entry name" value="SMALL RIBOSOMAL SUBUNIT PROTEIN BS6M"/>
    <property type="match status" value="1"/>
</dbReference>
<organism evidence="2 3">
    <name type="scientific">Caulochytrium protostelioides</name>
    <dbReference type="NCBI Taxonomy" id="1555241"/>
    <lineage>
        <taxon>Eukaryota</taxon>
        <taxon>Fungi</taxon>
        <taxon>Fungi incertae sedis</taxon>
        <taxon>Chytridiomycota</taxon>
        <taxon>Chytridiomycota incertae sedis</taxon>
        <taxon>Chytridiomycetes</taxon>
        <taxon>Caulochytriales</taxon>
        <taxon>Caulochytriaceae</taxon>
        <taxon>Caulochytrium</taxon>
    </lineage>
</organism>
<sequence length="120" mass="13657">MYELVCLARHLGARLATQASKDELVALMRSVATFVMDRQGVVKGFDPVVSRELPYAIKKHGTIHTNVRPITMQYFASSNVKTQLESELRYDERVVRFANVKLADRLSHMSEYTKPESLAK</sequence>
<protein>
    <recommendedName>
        <fullName evidence="4">Ribosomal protein S6</fullName>
    </recommendedName>
</protein>
<proteinExistence type="inferred from homology"/>
<dbReference type="CDD" id="cd15465">
    <property type="entry name" value="bS6_mito"/>
    <property type="match status" value="1"/>
</dbReference>
<dbReference type="GO" id="GO:0003735">
    <property type="term" value="F:structural constituent of ribosome"/>
    <property type="evidence" value="ECO:0007669"/>
    <property type="project" value="InterPro"/>
</dbReference>
<dbReference type="InterPro" id="IPR000529">
    <property type="entry name" value="Ribosomal_bS6"/>
</dbReference>
<dbReference type="GO" id="GO:0005763">
    <property type="term" value="C:mitochondrial small ribosomal subunit"/>
    <property type="evidence" value="ECO:0007669"/>
    <property type="project" value="TreeGrafter"/>
</dbReference>
<dbReference type="EMBL" id="ML014134">
    <property type="protein sequence ID" value="RKP02841.1"/>
    <property type="molecule type" value="Genomic_DNA"/>
</dbReference>
<dbReference type="GO" id="GO:0070181">
    <property type="term" value="F:small ribosomal subunit rRNA binding"/>
    <property type="evidence" value="ECO:0007669"/>
    <property type="project" value="TreeGrafter"/>
</dbReference>
<gene>
    <name evidence="2" type="ORF">CXG81DRAFT_24540</name>
</gene>
<evidence type="ECO:0000313" key="3">
    <source>
        <dbReference type="Proteomes" id="UP000274922"/>
    </source>
</evidence>
<dbReference type="InterPro" id="IPR035980">
    <property type="entry name" value="Ribosomal_bS6_sf"/>
</dbReference>
<reference evidence="3" key="1">
    <citation type="journal article" date="2018" name="Nat. Microbiol.">
        <title>Leveraging single-cell genomics to expand the fungal tree of life.</title>
        <authorList>
            <person name="Ahrendt S.R."/>
            <person name="Quandt C.A."/>
            <person name="Ciobanu D."/>
            <person name="Clum A."/>
            <person name="Salamov A."/>
            <person name="Andreopoulos B."/>
            <person name="Cheng J.F."/>
            <person name="Woyke T."/>
            <person name="Pelin A."/>
            <person name="Henrissat B."/>
            <person name="Reynolds N.K."/>
            <person name="Benny G.L."/>
            <person name="Smith M.E."/>
            <person name="James T.Y."/>
            <person name="Grigoriev I.V."/>
        </authorList>
    </citation>
    <scope>NUCLEOTIDE SEQUENCE [LARGE SCALE GENOMIC DNA]</scope>
    <source>
        <strain evidence="3">ATCC 52028</strain>
    </source>
</reference>
<dbReference type="InterPro" id="IPR014717">
    <property type="entry name" value="Transl_elong_EF1B/ribsomal_bS6"/>
</dbReference>
<keyword evidence="3" id="KW-1185">Reference proteome</keyword>
<accession>A0A4P9XCH0</accession>
<dbReference type="SUPFAM" id="SSF54995">
    <property type="entry name" value="Ribosomal protein S6"/>
    <property type="match status" value="1"/>
</dbReference>
<name>A0A4P9XCH0_9FUNG</name>
<dbReference type="Proteomes" id="UP000274922">
    <property type="component" value="Unassembled WGS sequence"/>
</dbReference>
<dbReference type="GO" id="GO:0006412">
    <property type="term" value="P:translation"/>
    <property type="evidence" value="ECO:0007669"/>
    <property type="project" value="InterPro"/>
</dbReference>
<dbReference type="Gene3D" id="3.30.70.60">
    <property type="match status" value="1"/>
</dbReference>
<dbReference type="Pfam" id="PF01250">
    <property type="entry name" value="Ribosomal_S6"/>
    <property type="match status" value="1"/>
</dbReference>
<evidence type="ECO:0000256" key="1">
    <source>
        <dbReference type="ARBA" id="ARBA00009512"/>
    </source>
</evidence>
<dbReference type="OrthoDB" id="10259681at2759"/>
<dbReference type="AlphaFoldDB" id="A0A4P9XCH0"/>
<dbReference type="PANTHER" id="PTHR21011">
    <property type="entry name" value="MITOCHONDRIAL 28S RIBOSOMAL PROTEIN S6"/>
    <property type="match status" value="1"/>
</dbReference>
<comment type="similarity">
    <text evidence="1">Belongs to the bacterial ribosomal protein bS6 family.</text>
</comment>
<evidence type="ECO:0008006" key="4">
    <source>
        <dbReference type="Google" id="ProtNLM"/>
    </source>
</evidence>
<evidence type="ECO:0000313" key="2">
    <source>
        <dbReference type="EMBL" id="RKP02841.1"/>
    </source>
</evidence>